<dbReference type="BioGRID-ORCS" id="100504323">
    <property type="hits" value="0 hits in 10 CRISPR screens"/>
</dbReference>
<evidence type="ECO:0000313" key="2">
    <source>
        <dbReference type="EMBL" id="BAE28663.1"/>
    </source>
</evidence>
<reference evidence="1" key="9">
    <citation type="journal article" date="2005" name="Science">
        <title>Antisense Transcription in the Mammalian Transcriptome.</title>
        <authorList>
            <consortium name="RIKEN Genome Exploration Research Group and Genome Science Group (Genome Network Project Core Group) and the FANTOM Consortium"/>
        </authorList>
    </citation>
    <scope>NUCLEOTIDE SEQUENCE</scope>
    <source>
        <strain evidence="1">C57BL/6J</strain>
        <tissue evidence="1">Spinal ganglion</tissue>
        <tissue evidence="2">Sympathetic ganglion</tissue>
    </source>
</reference>
<dbReference type="KEGG" id="mmu:100504323"/>
<dbReference type="AlphaFoldDB" id="Q8BNC4"/>
<reference evidence="1" key="6">
    <citation type="submission" date="2002-04" db="EMBL/GenBank/DDBJ databases">
        <authorList>
            <person name="Adachi J."/>
            <person name="Aizawa K."/>
            <person name="Akimura T."/>
            <person name="Arakawa T."/>
            <person name="Bono H."/>
            <person name="Carninci P."/>
            <person name="Fukuda S."/>
            <person name="Furuno M."/>
            <person name="Hanagaki T."/>
            <person name="Hara A."/>
            <person name="Hashizume W."/>
            <person name="Hayashida K."/>
            <person name="Hayatsu N."/>
            <person name="Hiramoto K."/>
            <person name="Hiraoka T."/>
            <person name="Hirozane T."/>
            <person name="Hori F."/>
            <person name="Imotani K."/>
            <person name="Ishii Y."/>
            <person name="Itoh M."/>
            <person name="Kagawa I."/>
            <person name="Kasukawa T."/>
            <person name="Katoh H."/>
            <person name="Kawai J."/>
            <person name="Kojima Y."/>
            <person name="Kondo S."/>
            <person name="Konno H."/>
            <person name="Kouda M."/>
            <person name="Koya S."/>
            <person name="Kurihara C."/>
            <person name="Matsuyama T."/>
            <person name="Miyazaki A."/>
            <person name="Murata M."/>
            <person name="Nakamura M."/>
            <person name="Nishi K."/>
            <person name="Nomura K."/>
            <person name="Numazaki R."/>
            <person name="Ohno M."/>
            <person name="Ohsato N."/>
            <person name="Okazaki Y."/>
            <person name="Saito R."/>
            <person name="Saitoh H."/>
            <person name="Sakai C."/>
            <person name="Sakai K."/>
            <person name="Sakazume N."/>
            <person name="Sano H."/>
            <person name="Sasaki D."/>
            <person name="Shibata K."/>
            <person name="Shinagawa A."/>
            <person name="Shiraki T."/>
            <person name="Sogabe Y."/>
            <person name="Tagami M."/>
            <person name="Tagawa A."/>
            <person name="Takahashi F."/>
            <person name="Takaku-Akahira S."/>
            <person name="Takeda Y."/>
            <person name="Tanaka T."/>
            <person name="Tomaru A."/>
            <person name="Toya T."/>
            <person name="Yasunishi A."/>
            <person name="Muramatsu M."/>
            <person name="Hayashizaki Y."/>
        </authorList>
    </citation>
    <scope>NUCLEOTIDE SEQUENCE</scope>
    <source>
        <strain evidence="1">C57BL/6J</strain>
        <tissue evidence="1">Spinal ganglion</tissue>
    </source>
</reference>
<evidence type="ECO:0000313" key="3">
    <source>
        <dbReference type="MGI" id="MGI:5012357"/>
    </source>
</evidence>
<protein>
    <submittedName>
        <fullName evidence="1">Uncharacterized protein</fullName>
    </submittedName>
</protein>
<reference evidence="1" key="8">
    <citation type="journal article" date="2005" name="Science">
        <title>The Transcriptional Landscape of the Mammalian Genome.</title>
        <authorList>
            <consortium name="The FANTOM Consortium"/>
            <consortium name="Riken Genome Exploration Research Group and Genome Science Group (Genome Network Project Core Group)"/>
        </authorList>
    </citation>
    <scope>NUCLEOTIDE SEQUENCE</scope>
    <source>
        <strain evidence="1">C57BL/6J</strain>
        <tissue evidence="1">Spinal ganglion</tissue>
        <tissue evidence="2">Sympathetic ganglion</tissue>
    </source>
</reference>
<gene>
    <name evidence="3" type="primary">Gm20172</name>
</gene>
<reference evidence="1" key="4">
    <citation type="journal article" date="2001" name="Nature">
        <title>Functional annotation of a full-length mouse cDNA collection.</title>
        <authorList>
            <consortium name="The RIKEN Genome Exploration Research Group Phase II Team and the FANTOM Consortium"/>
        </authorList>
    </citation>
    <scope>NUCLEOTIDE SEQUENCE</scope>
    <source>
        <strain evidence="1">C57BL/6J</strain>
        <tissue evidence="1">Spinal ganglion</tissue>
        <tissue evidence="2">Sympathetic ganglion</tissue>
    </source>
</reference>
<dbReference type="UCSC" id="uc029qnn.1">
    <property type="organism name" value="mouse"/>
</dbReference>
<organism evidence="1">
    <name type="scientific">Mus musculus</name>
    <name type="common">Mouse</name>
    <dbReference type="NCBI Taxonomy" id="10090"/>
    <lineage>
        <taxon>Eukaryota</taxon>
        <taxon>Metazoa</taxon>
        <taxon>Chordata</taxon>
        <taxon>Craniata</taxon>
        <taxon>Vertebrata</taxon>
        <taxon>Euteleostomi</taxon>
        <taxon>Mammalia</taxon>
        <taxon>Eutheria</taxon>
        <taxon>Euarchontoglires</taxon>
        <taxon>Glires</taxon>
        <taxon>Rodentia</taxon>
        <taxon>Myomorpha</taxon>
        <taxon>Muroidea</taxon>
        <taxon>Muridae</taxon>
        <taxon>Murinae</taxon>
        <taxon>Mus</taxon>
        <taxon>Mus</taxon>
    </lineage>
</organism>
<sequence length="124" mass="14473">MDLYHEISLGNIFFQCYLVLGRRLLLSRLLFPQNINIGDIKLIATHQHCFLISRINLISLCFSDKAWTCSLKPPLRTRSYFQHSPCLWSVFNLLHSIIQPIVLTIFSKVFFRLCILSIFCQLPS</sequence>
<dbReference type="EMBL" id="AK084043">
    <property type="protein sequence ID" value="BAC39105.1"/>
    <property type="molecule type" value="mRNA"/>
</dbReference>
<evidence type="ECO:0000313" key="1">
    <source>
        <dbReference type="EMBL" id="BAC39105.1"/>
    </source>
</evidence>
<reference evidence="1" key="3">
    <citation type="journal article" date="2000" name="Genome Res.">
        <title>RIKEN integrated sequence analysis (RISA) system--384-format sequencing pipeline with 384 multicapillary sequencer.</title>
        <authorList>
            <person name="Shibata K."/>
            <person name="Itoh M."/>
            <person name="Aizawa K."/>
            <person name="Nagaoka S."/>
            <person name="Sasaki N."/>
            <person name="Carninci P."/>
            <person name="Konno H."/>
            <person name="Akiyama J."/>
            <person name="Nishi K."/>
            <person name="Kitsunai T."/>
            <person name="Tashiro H."/>
            <person name="Itoh M."/>
            <person name="Sumi N."/>
            <person name="Ishii Y."/>
            <person name="Nakamura S."/>
            <person name="Hazama M."/>
            <person name="Nishine T."/>
            <person name="Harada A."/>
            <person name="Yamamoto R."/>
            <person name="Matsumoto H."/>
            <person name="Sakaguchi S."/>
            <person name="Ikegami T."/>
            <person name="Kashiwagi K."/>
            <person name="Fujiwake S."/>
            <person name="Inoue K."/>
            <person name="Togawa Y."/>
            <person name="Izawa M."/>
            <person name="Ohara E."/>
            <person name="Watahiki M."/>
            <person name="Yoneda Y."/>
            <person name="Ishikawa T."/>
            <person name="Ozawa K."/>
            <person name="Tanaka T."/>
            <person name="Matsuura S."/>
            <person name="Kawai J."/>
            <person name="Okazaki Y."/>
            <person name="Muramatsu M."/>
            <person name="Inoue Y."/>
            <person name="Kira A."/>
            <person name="Hayashizaki Y."/>
        </authorList>
    </citation>
    <scope>NUCLEOTIDE SEQUENCE</scope>
    <source>
        <strain evidence="1">C57BL/6J</strain>
        <tissue evidence="1">Spinal ganglion</tissue>
        <tissue evidence="2">Sympathetic ganglion</tissue>
    </source>
</reference>
<name>Q8BNC4_MOUSE</name>
<dbReference type="AGR" id="MGI:5012357"/>
<dbReference type="RefSeq" id="NP_001191842.1">
    <property type="nucleotide sequence ID" value="NM_001204913.1"/>
</dbReference>
<dbReference type="MGI" id="MGI:5012357">
    <property type="gene designation" value="Gm20172"/>
</dbReference>
<reference evidence="2" key="7">
    <citation type="submission" date="2004-03" db="EMBL/GenBank/DDBJ databases">
        <authorList>
            <person name="Arakawa T."/>
            <person name="Carninci P."/>
            <person name="Fukuda S."/>
            <person name="Hashizume W."/>
            <person name="Hayashida K."/>
            <person name="Hori F."/>
            <person name="Iida J."/>
            <person name="Imamura K."/>
            <person name="Imotani K."/>
            <person name="Itoh M."/>
            <person name="Kanagawa S."/>
            <person name="Kawai J."/>
            <person name="Kojima M."/>
            <person name="Konno H."/>
            <person name="Murata M."/>
            <person name="Nakamura M."/>
            <person name="Ninomiya N."/>
            <person name="Nishiyori H."/>
            <person name="Nomura K."/>
            <person name="Ohno M."/>
            <person name="Sakazume N."/>
            <person name="Sano H."/>
            <person name="Sasaki D."/>
            <person name="Shibata K."/>
            <person name="Shiraki T."/>
            <person name="Tagami M."/>
            <person name="Tagami Y."/>
            <person name="Waki K."/>
            <person name="Watahiki A."/>
            <person name="Muramatsu M."/>
            <person name="Hayashizaki Y."/>
        </authorList>
    </citation>
    <scope>NUCLEOTIDE SEQUENCE</scope>
    <source>
        <strain evidence="2">C57BL/6J</strain>
        <tissue evidence="2">Sympathetic ganglion</tissue>
    </source>
</reference>
<accession>Q8BNC4</accession>
<dbReference type="GeneID" id="100504323"/>
<reference evidence="1" key="1">
    <citation type="journal article" date="1999" name="Methods Enzymol.">
        <title>High-efficiency full-length cDNA cloning.</title>
        <authorList>
            <person name="Carninci P."/>
            <person name="Hayashizaki Y."/>
        </authorList>
    </citation>
    <scope>NUCLEOTIDE SEQUENCE</scope>
    <source>
        <strain evidence="1">C57BL/6J</strain>
        <tissue evidence="1">Spinal ganglion</tissue>
        <tissue evidence="2">Sympathetic ganglion</tissue>
    </source>
</reference>
<proteinExistence type="evidence at transcript level"/>
<reference evidence="1" key="5">
    <citation type="journal article" date="2002" name="Nature">
        <title>Analysis of the mouse transcriptome based on functional annotation of 60,770 full-length cDNAs.</title>
        <authorList>
            <consortium name="The FANTOM Consortium and the RIKEN Genome Exploration Research Group Phase I and II Team"/>
        </authorList>
    </citation>
    <scope>NUCLEOTIDE SEQUENCE</scope>
    <source>
        <strain evidence="1">C57BL/6J</strain>
        <tissue evidence="1">Spinal ganglion</tissue>
        <tissue evidence="2">Sympathetic ganglion</tissue>
    </source>
</reference>
<reference evidence="1" key="2">
    <citation type="journal article" date="2000" name="Genome Res.">
        <title>Normalization and subtraction of cap-trapper-selected cDNAs to prepare full-length cDNA libraries for rapid discovery of new genes.</title>
        <authorList>
            <person name="Carninci P."/>
            <person name="Shibata Y."/>
            <person name="Hayatsu N."/>
            <person name="Sugahara Y."/>
            <person name="Shibata K."/>
            <person name="Itoh M."/>
            <person name="Konno H."/>
            <person name="Okazaki Y."/>
            <person name="Muramatsu M."/>
            <person name="Hayashizaki Y."/>
        </authorList>
    </citation>
    <scope>NUCLEOTIDE SEQUENCE</scope>
    <source>
        <strain evidence="1">C57BL/6J</strain>
        <tissue evidence="1">Spinal ganglion</tissue>
        <tissue evidence="2">Sympathetic ganglion</tissue>
    </source>
</reference>
<dbReference type="EMBL" id="AK148788">
    <property type="protein sequence ID" value="BAE28663.1"/>
    <property type="molecule type" value="mRNA"/>
</dbReference>